<dbReference type="AlphaFoldDB" id="C5KT52"/>
<organism evidence="2">
    <name type="scientific">Perkinsus marinus (strain ATCC 50983 / TXsc)</name>
    <dbReference type="NCBI Taxonomy" id="423536"/>
    <lineage>
        <taxon>Eukaryota</taxon>
        <taxon>Sar</taxon>
        <taxon>Alveolata</taxon>
        <taxon>Perkinsozoa</taxon>
        <taxon>Perkinsea</taxon>
        <taxon>Perkinsida</taxon>
        <taxon>Perkinsidae</taxon>
        <taxon>Perkinsus</taxon>
    </lineage>
</organism>
<gene>
    <name evidence="1" type="ORF">Pmar_PMAR001200</name>
</gene>
<dbReference type="GeneID" id="9057601"/>
<proteinExistence type="predicted"/>
<keyword evidence="2" id="KW-1185">Reference proteome</keyword>
<dbReference type="InParanoid" id="C5KT52"/>
<protein>
    <submittedName>
        <fullName evidence="1">Uncharacterized protein</fullName>
    </submittedName>
</protein>
<accession>C5KT52</accession>
<sequence>MDVAALMLSRVLRGRAMQNEMLVGVSKRAALIEVLARIPVSLIEEGIVSSLIGSTVGATLDKLSKELAKSKVEISRNRECDKRKNE</sequence>
<reference evidence="1 2" key="1">
    <citation type="submission" date="2008-07" db="EMBL/GenBank/DDBJ databases">
        <authorList>
            <person name="El-Sayed N."/>
            <person name="Caler E."/>
            <person name="Inman J."/>
            <person name="Amedeo P."/>
            <person name="Hass B."/>
            <person name="Wortman J."/>
        </authorList>
    </citation>
    <scope>NUCLEOTIDE SEQUENCE [LARGE SCALE GENOMIC DNA]</scope>
    <source>
        <strain evidence="2">ATCC 50983 / TXsc</strain>
    </source>
</reference>
<dbReference type="Proteomes" id="UP000007800">
    <property type="component" value="Unassembled WGS sequence"/>
</dbReference>
<name>C5KT52_PERM5</name>
<dbReference type="EMBL" id="GG676168">
    <property type="protein sequence ID" value="EER12402.1"/>
    <property type="molecule type" value="Genomic_DNA"/>
</dbReference>
<evidence type="ECO:0000313" key="2">
    <source>
        <dbReference type="Proteomes" id="UP000007800"/>
    </source>
</evidence>
<evidence type="ECO:0000313" key="1">
    <source>
        <dbReference type="EMBL" id="EER12402.1"/>
    </source>
</evidence>
<dbReference type="RefSeq" id="XP_002780607.1">
    <property type="nucleotide sequence ID" value="XM_002780561.1"/>
</dbReference>
<dbReference type="OrthoDB" id="567787at2759"/>